<dbReference type="VEuPathDB" id="FungiDB:PITG_10936"/>
<feature type="region of interest" description="Disordered" evidence="1">
    <location>
        <begin position="59"/>
        <end position="122"/>
    </location>
</feature>
<dbReference type="InParanoid" id="D0NFS7"/>
<feature type="compositionally biased region" description="Polar residues" evidence="1">
    <location>
        <begin position="36"/>
        <end position="50"/>
    </location>
</feature>
<dbReference type="HOGENOM" id="CLU_2031224_0_0_1"/>
<keyword evidence="3" id="KW-1185">Reference proteome</keyword>
<dbReference type="RefSeq" id="XP_002901738.1">
    <property type="nucleotide sequence ID" value="XM_002901692.1"/>
</dbReference>
<organism evidence="2 3">
    <name type="scientific">Phytophthora infestans (strain T30-4)</name>
    <name type="common">Potato late blight agent</name>
    <dbReference type="NCBI Taxonomy" id="403677"/>
    <lineage>
        <taxon>Eukaryota</taxon>
        <taxon>Sar</taxon>
        <taxon>Stramenopiles</taxon>
        <taxon>Oomycota</taxon>
        <taxon>Peronosporomycetes</taxon>
        <taxon>Peronosporales</taxon>
        <taxon>Peronosporaceae</taxon>
        <taxon>Phytophthora</taxon>
    </lineage>
</organism>
<dbReference type="eggNOG" id="KOG2985">
    <property type="taxonomic scope" value="Eukaryota"/>
</dbReference>
<dbReference type="GeneID" id="9476126"/>
<dbReference type="Proteomes" id="UP000006643">
    <property type="component" value="Unassembled WGS sequence"/>
</dbReference>
<protein>
    <submittedName>
        <fullName evidence="2">Uncharacterized protein</fullName>
    </submittedName>
</protein>
<gene>
    <name evidence="2" type="ORF">PITG_10936</name>
</gene>
<feature type="compositionally biased region" description="Polar residues" evidence="1">
    <location>
        <begin position="95"/>
        <end position="122"/>
    </location>
</feature>
<proteinExistence type="predicted"/>
<feature type="region of interest" description="Disordered" evidence="1">
    <location>
        <begin position="31"/>
        <end position="50"/>
    </location>
</feature>
<dbReference type="EMBL" id="DS028136">
    <property type="protein sequence ID" value="EEY57128.1"/>
    <property type="molecule type" value="Genomic_DNA"/>
</dbReference>
<reference evidence="3" key="1">
    <citation type="journal article" date="2009" name="Nature">
        <title>Genome sequence and analysis of the Irish potato famine pathogen Phytophthora infestans.</title>
        <authorList>
            <consortium name="The Broad Institute Genome Sequencing Platform"/>
            <person name="Haas B.J."/>
            <person name="Kamoun S."/>
            <person name="Zody M.C."/>
            <person name="Jiang R.H."/>
            <person name="Handsaker R.E."/>
            <person name="Cano L.M."/>
            <person name="Grabherr M."/>
            <person name="Kodira C.D."/>
            <person name="Raffaele S."/>
            <person name="Torto-Alalibo T."/>
            <person name="Bozkurt T.O."/>
            <person name="Ah-Fong A.M."/>
            <person name="Alvarado L."/>
            <person name="Anderson V.L."/>
            <person name="Armstrong M.R."/>
            <person name="Avrova A."/>
            <person name="Baxter L."/>
            <person name="Beynon J."/>
            <person name="Boevink P.C."/>
            <person name="Bollmann S.R."/>
            <person name="Bos J.I."/>
            <person name="Bulone V."/>
            <person name="Cai G."/>
            <person name="Cakir C."/>
            <person name="Carrington J.C."/>
            <person name="Chawner M."/>
            <person name="Conti L."/>
            <person name="Costanzo S."/>
            <person name="Ewan R."/>
            <person name="Fahlgren N."/>
            <person name="Fischbach M.A."/>
            <person name="Fugelstad J."/>
            <person name="Gilroy E.M."/>
            <person name="Gnerre S."/>
            <person name="Green P.J."/>
            <person name="Grenville-Briggs L.J."/>
            <person name="Griffith J."/>
            <person name="Grunwald N.J."/>
            <person name="Horn K."/>
            <person name="Horner N.R."/>
            <person name="Hu C.H."/>
            <person name="Huitema E."/>
            <person name="Jeong D.H."/>
            <person name="Jones A.M."/>
            <person name="Jones J.D."/>
            <person name="Jones R.W."/>
            <person name="Karlsson E.K."/>
            <person name="Kunjeti S.G."/>
            <person name="Lamour K."/>
            <person name="Liu Z."/>
            <person name="Ma L."/>
            <person name="Maclean D."/>
            <person name="Chibucos M.C."/>
            <person name="McDonald H."/>
            <person name="McWalters J."/>
            <person name="Meijer H.J."/>
            <person name="Morgan W."/>
            <person name="Morris P.F."/>
            <person name="Munro C.A."/>
            <person name="O'Neill K."/>
            <person name="Ospina-Giraldo M."/>
            <person name="Pinzon A."/>
            <person name="Pritchard L."/>
            <person name="Ramsahoye B."/>
            <person name="Ren Q."/>
            <person name="Restrepo S."/>
            <person name="Roy S."/>
            <person name="Sadanandom A."/>
            <person name="Savidor A."/>
            <person name="Schornack S."/>
            <person name="Schwartz D.C."/>
            <person name="Schumann U.D."/>
            <person name="Schwessinger B."/>
            <person name="Seyer L."/>
            <person name="Sharpe T."/>
            <person name="Silvar C."/>
            <person name="Song J."/>
            <person name="Studholme D.J."/>
            <person name="Sykes S."/>
            <person name="Thines M."/>
            <person name="van de Vondervoort P.J."/>
            <person name="Phuntumart V."/>
            <person name="Wawra S."/>
            <person name="Weide R."/>
            <person name="Win J."/>
            <person name="Young C."/>
            <person name="Zhou S."/>
            <person name="Fry W."/>
            <person name="Meyers B.C."/>
            <person name="van West P."/>
            <person name="Ristaino J."/>
            <person name="Govers F."/>
            <person name="Birch P.R."/>
            <person name="Whisson S.C."/>
            <person name="Judelson H.S."/>
            <person name="Nusbaum C."/>
        </authorList>
    </citation>
    <scope>NUCLEOTIDE SEQUENCE [LARGE SCALE GENOMIC DNA]</scope>
    <source>
        <strain evidence="3">T30-4</strain>
    </source>
</reference>
<dbReference type="OrthoDB" id="31154at2759"/>
<dbReference type="STRING" id="403677.D0NFS7"/>
<dbReference type="AlphaFoldDB" id="D0NFS7"/>
<evidence type="ECO:0000256" key="1">
    <source>
        <dbReference type="SAM" id="MobiDB-lite"/>
    </source>
</evidence>
<dbReference type="KEGG" id="pif:PITG_10936"/>
<sequence>MPHNNRMHSSATLKMTGIWKNTIGYDPYAAKGEQQARASQRSHGTRQALQQVERCARCLQKGQQTTPSVIARTEQKPQSERSQRATKKPLKKSQSEPQYRSTSSRKISIQKPQLESWTESQP</sequence>
<feature type="compositionally biased region" description="Basic and acidic residues" evidence="1">
    <location>
        <begin position="73"/>
        <end position="83"/>
    </location>
</feature>
<evidence type="ECO:0000313" key="2">
    <source>
        <dbReference type="EMBL" id="EEY57128.1"/>
    </source>
</evidence>
<name>D0NFS7_PHYIT</name>
<evidence type="ECO:0000313" key="3">
    <source>
        <dbReference type="Proteomes" id="UP000006643"/>
    </source>
</evidence>
<accession>D0NFS7</accession>